<proteinExistence type="predicted"/>
<comment type="caution">
    <text evidence="1">The sequence shown here is derived from an EMBL/GenBank/DDBJ whole genome shotgun (WGS) entry which is preliminary data.</text>
</comment>
<dbReference type="Proteomes" id="UP000438429">
    <property type="component" value="Unassembled WGS sequence"/>
</dbReference>
<gene>
    <name evidence="1" type="ORF">F2P81_008767</name>
</gene>
<sequence>MKARKLEVLGRVGRQTKAETLQPDKTLFFPDSTSHLHVRASVARLPDSPINVACPPHLHSISSVKGDQTSAAADSLLFLESIKALDLVIDRKRSYHIAVSELVSPKMGIVRSGYGYFRSSHVVLYLE</sequence>
<organism evidence="1 2">
    <name type="scientific">Scophthalmus maximus</name>
    <name type="common">Turbot</name>
    <name type="synonym">Psetta maxima</name>
    <dbReference type="NCBI Taxonomy" id="52904"/>
    <lineage>
        <taxon>Eukaryota</taxon>
        <taxon>Metazoa</taxon>
        <taxon>Chordata</taxon>
        <taxon>Craniata</taxon>
        <taxon>Vertebrata</taxon>
        <taxon>Euteleostomi</taxon>
        <taxon>Actinopterygii</taxon>
        <taxon>Neopterygii</taxon>
        <taxon>Teleostei</taxon>
        <taxon>Neoteleostei</taxon>
        <taxon>Acanthomorphata</taxon>
        <taxon>Carangaria</taxon>
        <taxon>Pleuronectiformes</taxon>
        <taxon>Pleuronectoidei</taxon>
        <taxon>Scophthalmidae</taxon>
        <taxon>Scophthalmus</taxon>
    </lineage>
</organism>
<protein>
    <submittedName>
        <fullName evidence="1">Uncharacterized protein</fullName>
    </submittedName>
</protein>
<evidence type="ECO:0000313" key="1">
    <source>
        <dbReference type="EMBL" id="KAF0038283.1"/>
    </source>
</evidence>
<evidence type="ECO:0000313" key="2">
    <source>
        <dbReference type="Proteomes" id="UP000438429"/>
    </source>
</evidence>
<dbReference type="AlphaFoldDB" id="A0A6A4SWL8"/>
<reference evidence="1 2" key="1">
    <citation type="submission" date="2019-06" db="EMBL/GenBank/DDBJ databases">
        <title>Draft genomes of female and male turbot (Scophthalmus maximus).</title>
        <authorList>
            <person name="Xu H."/>
            <person name="Xu X.-W."/>
            <person name="Shao C."/>
            <person name="Chen S."/>
        </authorList>
    </citation>
    <scope>NUCLEOTIDE SEQUENCE [LARGE SCALE GENOMIC DNA]</scope>
    <source>
        <strain evidence="1">Ysfricsl-2016a</strain>
        <tissue evidence="1">Blood</tissue>
    </source>
</reference>
<accession>A0A6A4SWL8</accession>
<dbReference type="EMBL" id="VEVO01000008">
    <property type="protein sequence ID" value="KAF0038283.1"/>
    <property type="molecule type" value="Genomic_DNA"/>
</dbReference>
<name>A0A6A4SWL8_SCOMX</name>